<dbReference type="STRING" id="1077947.SAMN05216227_10152"/>
<dbReference type="GO" id="GO:0050660">
    <property type="term" value="F:flavin adenine dinucleotide binding"/>
    <property type="evidence" value="ECO:0007669"/>
    <property type="project" value="TreeGrafter"/>
</dbReference>
<dbReference type="Pfam" id="PF13450">
    <property type="entry name" value="NAD_binding_8"/>
    <property type="match status" value="1"/>
</dbReference>
<dbReference type="Proteomes" id="UP000183002">
    <property type="component" value="Unassembled WGS sequence"/>
</dbReference>
<dbReference type="Pfam" id="PF03275">
    <property type="entry name" value="GLF"/>
    <property type="match status" value="1"/>
</dbReference>
<dbReference type="Gene3D" id="3.40.50.720">
    <property type="entry name" value="NAD(P)-binding Rossmann-like Domain"/>
    <property type="match status" value="3"/>
</dbReference>
<accession>A0A1H8GT35</accession>
<evidence type="ECO:0000259" key="1">
    <source>
        <dbReference type="Pfam" id="PF03275"/>
    </source>
</evidence>
<protein>
    <submittedName>
        <fullName evidence="2">UDP-galactopyranose mutase</fullName>
    </submittedName>
</protein>
<dbReference type="SUPFAM" id="SSF54373">
    <property type="entry name" value="FAD-linked reductases, C-terminal domain"/>
    <property type="match status" value="1"/>
</dbReference>
<organism evidence="2 3">
    <name type="scientific">Pseudorhodobacter antarcticus</name>
    <dbReference type="NCBI Taxonomy" id="1077947"/>
    <lineage>
        <taxon>Bacteria</taxon>
        <taxon>Pseudomonadati</taxon>
        <taxon>Pseudomonadota</taxon>
        <taxon>Alphaproteobacteria</taxon>
        <taxon>Rhodobacterales</taxon>
        <taxon>Paracoccaceae</taxon>
        <taxon>Pseudorhodobacter</taxon>
    </lineage>
</organism>
<dbReference type="InterPro" id="IPR015899">
    <property type="entry name" value="UDP-GalPyranose_mutase_C"/>
</dbReference>
<dbReference type="EMBL" id="FOCO01000015">
    <property type="protein sequence ID" value="SEN47202.1"/>
    <property type="molecule type" value="Genomic_DNA"/>
</dbReference>
<dbReference type="PANTHER" id="PTHR21197">
    <property type="entry name" value="UDP-GALACTOPYRANOSE MUTASE"/>
    <property type="match status" value="1"/>
</dbReference>
<dbReference type="GO" id="GO:0008767">
    <property type="term" value="F:UDP-galactopyranose mutase activity"/>
    <property type="evidence" value="ECO:0007669"/>
    <property type="project" value="InterPro"/>
</dbReference>
<dbReference type="SUPFAM" id="SSF51971">
    <property type="entry name" value="Nucleotide-binding domain"/>
    <property type="match status" value="1"/>
</dbReference>
<dbReference type="RefSeq" id="WP_050519748.1">
    <property type="nucleotide sequence ID" value="NZ_FOCO01000015.1"/>
</dbReference>
<evidence type="ECO:0000313" key="2">
    <source>
        <dbReference type="EMBL" id="SEN47202.1"/>
    </source>
</evidence>
<dbReference type="OrthoDB" id="9769600at2"/>
<feature type="domain" description="UDP-galactopyranose mutase C-terminal" evidence="1">
    <location>
        <begin position="155"/>
        <end position="354"/>
    </location>
</feature>
<keyword evidence="3" id="KW-1185">Reference proteome</keyword>
<dbReference type="AlphaFoldDB" id="A0A1H8GT35"/>
<name>A0A1H8GT35_9RHOB</name>
<reference evidence="2 3" key="1">
    <citation type="submission" date="2016-10" db="EMBL/GenBank/DDBJ databases">
        <authorList>
            <person name="de Groot N.N."/>
        </authorList>
    </citation>
    <scope>NUCLEOTIDE SEQUENCE [LARGE SCALE GENOMIC DNA]</scope>
    <source>
        <strain evidence="2 3">CGMCC 1.10836</strain>
    </source>
</reference>
<proteinExistence type="predicted"/>
<evidence type="ECO:0000313" key="3">
    <source>
        <dbReference type="Proteomes" id="UP000183002"/>
    </source>
</evidence>
<dbReference type="GO" id="GO:0005829">
    <property type="term" value="C:cytosol"/>
    <property type="evidence" value="ECO:0007669"/>
    <property type="project" value="TreeGrafter"/>
</dbReference>
<dbReference type="PANTHER" id="PTHR21197:SF0">
    <property type="entry name" value="UDP-GALACTOPYRANOSE MUTASE"/>
    <property type="match status" value="1"/>
</dbReference>
<sequence>MTATTDAQRSVLIVGAGLSGAVVGRALADAGWAVQIIDSRAHIAGNCYTARDADTGVLVHVYGPHIFHTDDADVWAYVNRHTTFRAFKNRVKTTSQGAVYALPINLHTINQFYGKTFGPADAQAFLEAQGDASITDPQTFEEQALRFVGPDLYEAFFKGYTEKQWGCAPSELPASILKRLPVRFNYEDDYFAHRFQGMPEDGYTPMVASILDHQGITVTLSTTFTPDMARGHTHVFWSGALDGYFDFRLGRLGYRTLDFEAFSGVGDYQGCAVMNYGDRDVPYTRITEHKHFSPWESHDSTVCCREFSRAAGPEDVPYYPIRLVEERALLGDYVALAQACEGATFLGRLGTYRYLDMDVTIREAMDAAEAFLARGGHLPAFCVDPLTGAKVI</sequence>
<gene>
    <name evidence="2" type="ORF">SAMN05216227_10152</name>
</gene>